<sequence>MSGGWVRRSLRNVDQFHWFSAYLHDRHLDQPWRLATFGFTAFFTGIPLLMLASHYGPTSASTRVVAIGAAVCGMAAGSIWLMSWPTRTQSLLFYSVCSASIAASCLVISTSYGALMGCTMFAAVGGLLAFFHNLVHVLTNFSVGLFCALVASFRLYADTGDHALVLASLLLVIGLNIGVPLGVHALVYSLRRELRFSDRDPLTGLRNRRSFYSSVHEMMLERRGGRAVVNVTMIDVDDFKKLNDTRGHAAGDEALVRIAAVLRHNCGPGVIAARLGGEEFVIADIASPERHAQIVERIRVGIAELPVQITASLGTCAAEIDGDVEAEHPQFLDQLIGAADAAMYRSKRAGGNRVQHRTLDPTSTSP</sequence>
<dbReference type="STRING" id="1801.BRW64_16855"/>
<dbReference type="SMART" id="SM00267">
    <property type="entry name" value="GGDEF"/>
    <property type="match status" value="1"/>
</dbReference>
<feature type="transmembrane region" description="Helical" evidence="1">
    <location>
        <begin position="127"/>
        <end position="151"/>
    </location>
</feature>
<dbReference type="InterPro" id="IPR043128">
    <property type="entry name" value="Rev_trsase/Diguanyl_cyclase"/>
</dbReference>
<feature type="transmembrane region" description="Helical" evidence="1">
    <location>
        <begin position="91"/>
        <end position="115"/>
    </location>
</feature>
<evidence type="ECO:0000313" key="4">
    <source>
        <dbReference type="EMBL" id="PEG51839.1"/>
    </source>
</evidence>
<accession>A0A1Q4HBC0</accession>
<comment type="caution">
    <text evidence="3">The sequence shown here is derived from an EMBL/GenBank/DDBJ whole genome shotgun (WGS) entry which is preliminary data.</text>
</comment>
<dbReference type="PANTHER" id="PTHR45138">
    <property type="entry name" value="REGULATORY COMPONENTS OF SENSORY TRANSDUCTION SYSTEM"/>
    <property type="match status" value="1"/>
</dbReference>
<dbReference type="CDD" id="cd01949">
    <property type="entry name" value="GGDEF"/>
    <property type="match status" value="1"/>
</dbReference>
<reference evidence="3 5" key="1">
    <citation type="submission" date="2016-09" db="EMBL/GenBank/DDBJ databases">
        <title>genome sequences of unsequenced Mycobacteria.</title>
        <authorList>
            <person name="Greninger A.L."/>
            <person name="Jerome K.R."/>
            <person name="Mcnair B."/>
            <person name="Wallis C."/>
            <person name="Fang F."/>
        </authorList>
    </citation>
    <scope>NUCLEOTIDE SEQUENCE [LARGE SCALE GENOMIC DNA]</scope>
    <source>
        <strain evidence="3 5">BM1</strain>
    </source>
</reference>
<dbReference type="GO" id="GO:1902201">
    <property type="term" value="P:negative regulation of bacterial-type flagellum-dependent cell motility"/>
    <property type="evidence" value="ECO:0007669"/>
    <property type="project" value="TreeGrafter"/>
</dbReference>
<evidence type="ECO:0000313" key="5">
    <source>
        <dbReference type="Proteomes" id="UP000191039"/>
    </source>
</evidence>
<gene>
    <name evidence="3" type="ORF">BV510_17130</name>
    <name evidence="4" type="ORF">CRI78_24705</name>
</gene>
<dbReference type="OrthoDB" id="23692at2"/>
<name>A0A1Q4HBC0_9MYCO</name>
<dbReference type="PANTHER" id="PTHR45138:SF9">
    <property type="entry name" value="DIGUANYLATE CYCLASE DGCM-RELATED"/>
    <property type="match status" value="1"/>
</dbReference>
<dbReference type="PROSITE" id="PS50887">
    <property type="entry name" value="GGDEF"/>
    <property type="match status" value="1"/>
</dbReference>
<dbReference type="GO" id="GO:0043709">
    <property type="term" value="P:cell adhesion involved in single-species biofilm formation"/>
    <property type="evidence" value="ECO:0007669"/>
    <property type="project" value="TreeGrafter"/>
</dbReference>
<feature type="transmembrane region" description="Helical" evidence="1">
    <location>
        <begin position="163"/>
        <end position="190"/>
    </location>
</feature>
<keyword evidence="6" id="KW-1185">Reference proteome</keyword>
<evidence type="ECO:0000259" key="2">
    <source>
        <dbReference type="PROSITE" id="PS50887"/>
    </source>
</evidence>
<dbReference type="Gene3D" id="3.30.70.270">
    <property type="match status" value="1"/>
</dbReference>
<dbReference type="NCBIfam" id="TIGR00254">
    <property type="entry name" value="GGDEF"/>
    <property type="match status" value="1"/>
</dbReference>
<dbReference type="EMBL" id="PDCR01000042">
    <property type="protein sequence ID" value="PEG51839.1"/>
    <property type="molecule type" value="Genomic_DNA"/>
</dbReference>
<dbReference type="InterPro" id="IPR029787">
    <property type="entry name" value="Nucleotide_cyclase"/>
</dbReference>
<feature type="transmembrane region" description="Helical" evidence="1">
    <location>
        <begin position="64"/>
        <end position="85"/>
    </location>
</feature>
<dbReference type="GO" id="GO:0052621">
    <property type="term" value="F:diguanylate cyclase activity"/>
    <property type="evidence" value="ECO:0007669"/>
    <property type="project" value="TreeGrafter"/>
</dbReference>
<keyword evidence="1" id="KW-0472">Membrane</keyword>
<protein>
    <submittedName>
        <fullName evidence="3">GGDEF domain-containing protein</fullName>
    </submittedName>
</protein>
<dbReference type="EMBL" id="MIJD01000183">
    <property type="protein sequence ID" value="OPE53147.1"/>
    <property type="molecule type" value="Genomic_DNA"/>
</dbReference>
<dbReference type="InterPro" id="IPR050469">
    <property type="entry name" value="Diguanylate_Cyclase"/>
</dbReference>
<dbReference type="Pfam" id="PF00990">
    <property type="entry name" value="GGDEF"/>
    <property type="match status" value="1"/>
</dbReference>
<dbReference type="Proteomes" id="UP000191039">
    <property type="component" value="Unassembled WGS sequence"/>
</dbReference>
<organism evidence="3 5">
    <name type="scientific">Mycolicibacterium diernhoferi</name>
    <dbReference type="NCBI Taxonomy" id="1801"/>
    <lineage>
        <taxon>Bacteria</taxon>
        <taxon>Bacillati</taxon>
        <taxon>Actinomycetota</taxon>
        <taxon>Actinomycetes</taxon>
        <taxon>Mycobacteriales</taxon>
        <taxon>Mycobacteriaceae</taxon>
        <taxon>Mycolicibacterium</taxon>
    </lineage>
</organism>
<feature type="domain" description="GGDEF" evidence="2">
    <location>
        <begin position="227"/>
        <end position="359"/>
    </location>
</feature>
<dbReference type="SUPFAM" id="SSF55073">
    <property type="entry name" value="Nucleotide cyclase"/>
    <property type="match status" value="1"/>
</dbReference>
<feature type="transmembrane region" description="Helical" evidence="1">
    <location>
        <begin position="32"/>
        <end position="52"/>
    </location>
</feature>
<dbReference type="RefSeq" id="WP_073857569.1">
    <property type="nucleotide sequence ID" value="NZ_BAAATC010000019.1"/>
</dbReference>
<reference evidence="4 6" key="2">
    <citation type="submission" date="2017-10" db="EMBL/GenBank/DDBJ databases">
        <title>The new phylogeny of genus Mycobacterium.</title>
        <authorList>
            <person name="Tortoli E."/>
            <person name="Trovato A."/>
            <person name="Cirillo D.M."/>
        </authorList>
    </citation>
    <scope>NUCLEOTIDE SEQUENCE [LARGE SCALE GENOMIC DNA]</scope>
    <source>
        <strain evidence="4 6">IP141170001</strain>
    </source>
</reference>
<dbReference type="Proteomes" id="UP000220340">
    <property type="component" value="Unassembled WGS sequence"/>
</dbReference>
<dbReference type="AlphaFoldDB" id="A0A1Q4HBC0"/>
<proteinExistence type="predicted"/>
<keyword evidence="1" id="KW-0812">Transmembrane</keyword>
<dbReference type="GO" id="GO:0005886">
    <property type="term" value="C:plasma membrane"/>
    <property type="evidence" value="ECO:0007669"/>
    <property type="project" value="TreeGrafter"/>
</dbReference>
<keyword evidence="1" id="KW-1133">Transmembrane helix</keyword>
<evidence type="ECO:0000256" key="1">
    <source>
        <dbReference type="SAM" id="Phobius"/>
    </source>
</evidence>
<dbReference type="InterPro" id="IPR000160">
    <property type="entry name" value="GGDEF_dom"/>
</dbReference>
<evidence type="ECO:0000313" key="3">
    <source>
        <dbReference type="EMBL" id="OPE53147.1"/>
    </source>
</evidence>
<evidence type="ECO:0000313" key="6">
    <source>
        <dbReference type="Proteomes" id="UP000220340"/>
    </source>
</evidence>